<gene>
    <name evidence="2" type="ORF">FC83_GL002791</name>
</gene>
<dbReference type="EMBL" id="AZGA01000049">
    <property type="protein sequence ID" value="KRM33540.1"/>
    <property type="molecule type" value="Genomic_DNA"/>
</dbReference>
<evidence type="ECO:0000256" key="1">
    <source>
        <dbReference type="SAM" id="Phobius"/>
    </source>
</evidence>
<dbReference type="AlphaFoldDB" id="A0A0R1XXW2"/>
<dbReference type="PATRIC" id="fig|1423734.3.peg.2836"/>
<comment type="caution">
    <text evidence="2">The sequence shown here is derived from an EMBL/GenBank/DDBJ whole genome shotgun (WGS) entry which is preliminary data.</text>
</comment>
<protein>
    <recommendedName>
        <fullName evidence="4">DUF2273 domain-containing protein</fullName>
    </recommendedName>
</protein>
<dbReference type="Proteomes" id="UP000051236">
    <property type="component" value="Unassembled WGS sequence"/>
</dbReference>
<evidence type="ECO:0008006" key="4">
    <source>
        <dbReference type="Google" id="ProtNLM"/>
    </source>
</evidence>
<dbReference type="InterPro" id="IPR018730">
    <property type="entry name" value="DUF2273"/>
</dbReference>
<keyword evidence="1" id="KW-0812">Transmembrane</keyword>
<feature type="transmembrane region" description="Helical" evidence="1">
    <location>
        <begin position="7"/>
        <end position="25"/>
    </location>
</feature>
<organism evidence="2 3">
    <name type="scientific">Agrilactobacillus composti DSM 18527 = JCM 14202</name>
    <dbReference type="NCBI Taxonomy" id="1423734"/>
    <lineage>
        <taxon>Bacteria</taxon>
        <taxon>Bacillati</taxon>
        <taxon>Bacillota</taxon>
        <taxon>Bacilli</taxon>
        <taxon>Lactobacillales</taxon>
        <taxon>Lactobacillaceae</taxon>
        <taxon>Agrilactobacillus</taxon>
    </lineage>
</organism>
<keyword evidence="1" id="KW-1133">Transmembrane helix</keyword>
<dbReference type="STRING" id="1423734.FC83_GL002791"/>
<name>A0A0R1XXW2_9LACO</name>
<proteinExistence type="predicted"/>
<keyword evidence="1" id="KW-0472">Membrane</keyword>
<keyword evidence="3" id="KW-1185">Reference proteome</keyword>
<evidence type="ECO:0000313" key="2">
    <source>
        <dbReference type="EMBL" id="KRM33540.1"/>
    </source>
</evidence>
<accession>A0A0R1XXW2</accession>
<reference evidence="2 3" key="1">
    <citation type="journal article" date="2015" name="Genome Announc.">
        <title>Expanding the biotechnology potential of lactobacilli through comparative genomics of 213 strains and associated genera.</title>
        <authorList>
            <person name="Sun Z."/>
            <person name="Harris H.M."/>
            <person name="McCann A."/>
            <person name="Guo C."/>
            <person name="Argimon S."/>
            <person name="Zhang W."/>
            <person name="Yang X."/>
            <person name="Jeffery I.B."/>
            <person name="Cooney J.C."/>
            <person name="Kagawa T.F."/>
            <person name="Liu W."/>
            <person name="Song Y."/>
            <person name="Salvetti E."/>
            <person name="Wrobel A."/>
            <person name="Rasinkangas P."/>
            <person name="Parkhill J."/>
            <person name="Rea M.C."/>
            <person name="O'Sullivan O."/>
            <person name="Ritari J."/>
            <person name="Douillard F.P."/>
            <person name="Paul Ross R."/>
            <person name="Yang R."/>
            <person name="Briner A.E."/>
            <person name="Felis G.E."/>
            <person name="de Vos W.M."/>
            <person name="Barrangou R."/>
            <person name="Klaenhammer T.R."/>
            <person name="Caufield P.W."/>
            <person name="Cui Y."/>
            <person name="Zhang H."/>
            <person name="O'Toole P.W."/>
        </authorList>
    </citation>
    <scope>NUCLEOTIDE SEQUENCE [LARGE SCALE GENOMIC DNA]</scope>
    <source>
        <strain evidence="2 3">DSM 18527</strain>
    </source>
</reference>
<feature type="transmembrane region" description="Helical" evidence="1">
    <location>
        <begin position="31"/>
        <end position="56"/>
    </location>
</feature>
<evidence type="ECO:0000313" key="3">
    <source>
        <dbReference type="Proteomes" id="UP000051236"/>
    </source>
</evidence>
<dbReference type="Pfam" id="PF10031">
    <property type="entry name" value="DUF2273"/>
    <property type="match status" value="1"/>
</dbReference>
<sequence>MIPIMSRATLGLIIGALIGLILVTLGFWKFLLIGFCALIGLVVTQLIDVSLIKGWLNQLLNRTERS</sequence>